<keyword evidence="3" id="KW-1185">Reference proteome</keyword>
<evidence type="ECO:0000313" key="3">
    <source>
        <dbReference type="Proteomes" id="UP000007322"/>
    </source>
</evidence>
<dbReference type="SUPFAM" id="SSF52317">
    <property type="entry name" value="Class I glutamine amidotransferase-like"/>
    <property type="match status" value="1"/>
</dbReference>
<name>G2Q0C8_THET4</name>
<evidence type="ECO:0000313" key="2">
    <source>
        <dbReference type="EMBL" id="AEO53191.1"/>
    </source>
</evidence>
<dbReference type="PANTHER" id="PTHR43130:SF7">
    <property type="entry name" value="DJ-1_PFPI DOMAIN-CONTAINING PROTEIN"/>
    <property type="match status" value="1"/>
</dbReference>
<dbReference type="Pfam" id="PF01965">
    <property type="entry name" value="DJ-1_PfpI"/>
    <property type="match status" value="1"/>
</dbReference>
<sequence length="222" mass="24486">MKGTDSRETIRIGVFIPTECQLLDMACIDVFGTMSHEYFALLGDMVPAPIANLAPSVQIFYISTVQPGELIGMTSSARIACTHHLSDPAVQPGRLDIVLVPGPDPTTDFSKLTEATDWLAAHGARPETDILCVCTGIYLCGAAGLLNGKRASGPRGLQRDLATKFEAVQWVGEELRWVRDGNLWTSGTYLTLVARVRVPSRRLSCTKEKKKKEKREERRKEK</sequence>
<dbReference type="KEGG" id="mtm:MYCTH_2049865"/>
<accession>G2Q0C8</accession>
<dbReference type="AlphaFoldDB" id="G2Q0C8"/>
<dbReference type="InterPro" id="IPR052158">
    <property type="entry name" value="INH-QAR"/>
</dbReference>
<dbReference type="InParanoid" id="G2Q0C8"/>
<dbReference type="EMBL" id="CP003002">
    <property type="protein sequence ID" value="AEO53191.1"/>
    <property type="molecule type" value="Genomic_DNA"/>
</dbReference>
<gene>
    <name evidence="2" type="ORF">MYCTH_2049865</name>
</gene>
<reference evidence="2 3" key="1">
    <citation type="journal article" date="2011" name="Nat. Biotechnol.">
        <title>Comparative genomic analysis of the thermophilic biomass-degrading fungi Myceliophthora thermophila and Thielavia terrestris.</title>
        <authorList>
            <person name="Berka R.M."/>
            <person name="Grigoriev I.V."/>
            <person name="Otillar R."/>
            <person name="Salamov A."/>
            <person name="Grimwood J."/>
            <person name="Reid I."/>
            <person name="Ishmael N."/>
            <person name="John T."/>
            <person name="Darmond C."/>
            <person name="Moisan M.-C."/>
            <person name="Henrissat B."/>
            <person name="Coutinho P.M."/>
            <person name="Lombard V."/>
            <person name="Natvig D.O."/>
            <person name="Lindquist E."/>
            <person name="Schmutz J."/>
            <person name="Lucas S."/>
            <person name="Harris P."/>
            <person name="Powlowski J."/>
            <person name="Bellemare A."/>
            <person name="Taylor D."/>
            <person name="Butler G."/>
            <person name="de Vries R.P."/>
            <person name="Allijn I.E."/>
            <person name="van den Brink J."/>
            <person name="Ushinsky S."/>
            <person name="Storms R."/>
            <person name="Powell A.J."/>
            <person name="Paulsen I.T."/>
            <person name="Elbourne L.D.H."/>
            <person name="Baker S.E."/>
            <person name="Magnuson J."/>
            <person name="LaBoissiere S."/>
            <person name="Clutterbuck A.J."/>
            <person name="Martinez D."/>
            <person name="Wogulis M."/>
            <person name="de Leon A.L."/>
            <person name="Rey M.W."/>
            <person name="Tsang A."/>
        </authorList>
    </citation>
    <scope>NUCLEOTIDE SEQUENCE [LARGE SCALE GENOMIC DNA]</scope>
    <source>
        <strain evidence="3">ATCC 42464 / BCRC 31852 / DSM 1799</strain>
    </source>
</reference>
<dbReference type="PANTHER" id="PTHR43130">
    <property type="entry name" value="ARAC-FAMILY TRANSCRIPTIONAL REGULATOR"/>
    <property type="match status" value="1"/>
</dbReference>
<protein>
    <recommendedName>
        <fullName evidence="1">DJ-1/PfpI domain-containing protein</fullName>
    </recommendedName>
</protein>
<dbReference type="VEuPathDB" id="FungiDB:MYCTH_2049865"/>
<proteinExistence type="predicted"/>
<dbReference type="Proteomes" id="UP000007322">
    <property type="component" value="Chromosome 1"/>
</dbReference>
<dbReference type="HOGENOM" id="CLU_000445_44_8_1"/>
<dbReference type="eggNOG" id="ENOG502SNXF">
    <property type="taxonomic scope" value="Eukaryota"/>
</dbReference>
<dbReference type="OMA" id="YRWIQDG"/>
<dbReference type="Gene3D" id="3.40.50.880">
    <property type="match status" value="1"/>
</dbReference>
<organism evidence="2 3">
    <name type="scientific">Thermothelomyces thermophilus (strain ATCC 42464 / BCRC 31852 / DSM 1799)</name>
    <name type="common">Sporotrichum thermophile</name>
    <dbReference type="NCBI Taxonomy" id="573729"/>
    <lineage>
        <taxon>Eukaryota</taxon>
        <taxon>Fungi</taxon>
        <taxon>Dikarya</taxon>
        <taxon>Ascomycota</taxon>
        <taxon>Pezizomycotina</taxon>
        <taxon>Sordariomycetes</taxon>
        <taxon>Sordariomycetidae</taxon>
        <taxon>Sordariales</taxon>
        <taxon>Chaetomiaceae</taxon>
        <taxon>Thermothelomyces</taxon>
    </lineage>
</organism>
<dbReference type="InterPro" id="IPR002818">
    <property type="entry name" value="DJ-1/PfpI"/>
</dbReference>
<feature type="domain" description="DJ-1/PfpI" evidence="1">
    <location>
        <begin position="62"/>
        <end position="188"/>
    </location>
</feature>
<evidence type="ECO:0000259" key="1">
    <source>
        <dbReference type="Pfam" id="PF01965"/>
    </source>
</evidence>
<dbReference type="STRING" id="573729.G2Q0C8"/>
<dbReference type="RefSeq" id="XP_003658436.1">
    <property type="nucleotide sequence ID" value="XM_003658388.1"/>
</dbReference>
<dbReference type="GeneID" id="11508647"/>
<dbReference type="InterPro" id="IPR029062">
    <property type="entry name" value="Class_I_gatase-like"/>
</dbReference>
<dbReference type="OrthoDB" id="543156at2759"/>